<dbReference type="OrthoDB" id="185373at2759"/>
<dbReference type="FunFam" id="1.25.40.10:FF:001268">
    <property type="entry name" value="Pentatricopeptide repeat-containing protein, mitochondrial isoform A"/>
    <property type="match status" value="1"/>
</dbReference>
<organism evidence="2 3">
    <name type="scientific">Populus tomentosa</name>
    <name type="common">Chinese white poplar</name>
    <dbReference type="NCBI Taxonomy" id="118781"/>
    <lineage>
        <taxon>Eukaryota</taxon>
        <taxon>Viridiplantae</taxon>
        <taxon>Streptophyta</taxon>
        <taxon>Embryophyta</taxon>
        <taxon>Tracheophyta</taxon>
        <taxon>Spermatophyta</taxon>
        <taxon>Magnoliopsida</taxon>
        <taxon>eudicotyledons</taxon>
        <taxon>Gunneridae</taxon>
        <taxon>Pentapetalae</taxon>
        <taxon>rosids</taxon>
        <taxon>fabids</taxon>
        <taxon>Malpighiales</taxon>
        <taxon>Salicaceae</taxon>
        <taxon>Saliceae</taxon>
        <taxon>Populus</taxon>
    </lineage>
</organism>
<sequence length="431" mass="48875">MLVPLSHFLKSTKWQIHRKSYNTWVLAIKNASSPHKALQLYTHMHRQSIPFDTFSILFTLKSCTHFKNLTIIHHLHSHIIKLGFNTHVYVSTCLLHAYAVMSFDQACDLFDEMPQRNIVTWNTMITGYSRSGSINKARSLFEAMPVRDAASWSAMITCYINNGFRDQGLSFFREMMANENPKPDQVTVGSVLSGCAHMGSLGLLAGKSVHGFVVKNGWELNVDIGTLLVDMYAKCGFLKNAVWVFVLMQERNVSTWTALICGAAQHGFCQEVLSLFKMMQEAGVRPNEMTFTGILNACARKGLIEEGRKYFKMIKETGLDPRIQHYGCMVDMFGKAGLLEEAYEVIKEMEFEPNIVIWGSFLSACKMHKQFDIADRVIGRVLRDIKPENDGGIYSLVSDLYVVNKKWDDAERVRNLVLNQNVRKARGSSCI</sequence>
<feature type="repeat" description="PPR" evidence="1">
    <location>
        <begin position="117"/>
        <end position="151"/>
    </location>
</feature>
<feature type="repeat" description="PPR" evidence="1">
    <location>
        <begin position="287"/>
        <end position="321"/>
    </location>
</feature>
<feature type="repeat" description="PPR" evidence="1">
    <location>
        <begin position="252"/>
        <end position="286"/>
    </location>
</feature>
<evidence type="ECO:0000256" key="1">
    <source>
        <dbReference type="PROSITE-ProRule" id="PRU00708"/>
    </source>
</evidence>
<dbReference type="Proteomes" id="UP000886885">
    <property type="component" value="Chromosome 3A"/>
</dbReference>
<dbReference type="FunFam" id="1.25.40.10:FF:000790">
    <property type="entry name" value="Pentatricopeptide repeat-containing protein"/>
    <property type="match status" value="1"/>
</dbReference>
<dbReference type="Pfam" id="PF01535">
    <property type="entry name" value="PPR"/>
    <property type="match status" value="2"/>
</dbReference>
<dbReference type="EMBL" id="JAAWWB010000005">
    <property type="protein sequence ID" value="KAG6783000.1"/>
    <property type="molecule type" value="Genomic_DNA"/>
</dbReference>
<dbReference type="GO" id="GO:0009451">
    <property type="term" value="P:RNA modification"/>
    <property type="evidence" value="ECO:0007669"/>
    <property type="project" value="InterPro"/>
</dbReference>
<name>A0A8X8A9M1_POPTO</name>
<evidence type="ECO:0000313" key="2">
    <source>
        <dbReference type="EMBL" id="KAG6783000.1"/>
    </source>
</evidence>
<dbReference type="PANTHER" id="PTHR47926:SF452">
    <property type="entry name" value="PENTATRICOPEPTIDE REPEAT-CONTAINING PROTEIN"/>
    <property type="match status" value="1"/>
</dbReference>
<dbReference type="InterPro" id="IPR046960">
    <property type="entry name" value="PPR_At4g14850-like_plant"/>
</dbReference>
<dbReference type="PROSITE" id="PS51375">
    <property type="entry name" value="PPR"/>
    <property type="match status" value="3"/>
</dbReference>
<accession>A0A8X8A9M1</accession>
<comment type="caution">
    <text evidence="2">The sequence shown here is derived from an EMBL/GenBank/DDBJ whole genome shotgun (WGS) entry which is preliminary data.</text>
</comment>
<dbReference type="PANTHER" id="PTHR47926">
    <property type="entry name" value="PENTATRICOPEPTIDE REPEAT-CONTAINING PROTEIN"/>
    <property type="match status" value="1"/>
</dbReference>
<dbReference type="GO" id="GO:0003723">
    <property type="term" value="F:RNA binding"/>
    <property type="evidence" value="ECO:0007669"/>
    <property type="project" value="InterPro"/>
</dbReference>
<keyword evidence="3" id="KW-1185">Reference proteome</keyword>
<dbReference type="AlphaFoldDB" id="A0A8X8A9M1"/>
<dbReference type="InterPro" id="IPR002885">
    <property type="entry name" value="PPR_rpt"/>
</dbReference>
<reference evidence="2" key="1">
    <citation type="journal article" date="2020" name="bioRxiv">
        <title>Hybrid origin of Populus tomentosa Carr. identified through genome sequencing and phylogenomic analysis.</title>
        <authorList>
            <person name="An X."/>
            <person name="Gao K."/>
            <person name="Chen Z."/>
            <person name="Li J."/>
            <person name="Yang X."/>
            <person name="Yang X."/>
            <person name="Zhou J."/>
            <person name="Guo T."/>
            <person name="Zhao T."/>
            <person name="Huang S."/>
            <person name="Miao D."/>
            <person name="Khan W.U."/>
            <person name="Rao P."/>
            <person name="Ye M."/>
            <person name="Lei B."/>
            <person name="Liao W."/>
            <person name="Wang J."/>
            <person name="Ji L."/>
            <person name="Li Y."/>
            <person name="Guo B."/>
            <person name="Mustafa N.S."/>
            <person name="Li S."/>
            <person name="Yun Q."/>
            <person name="Keller S.R."/>
            <person name="Mao J."/>
            <person name="Zhang R."/>
            <person name="Strauss S.H."/>
        </authorList>
    </citation>
    <scope>NUCLEOTIDE SEQUENCE</scope>
    <source>
        <strain evidence="2">GM15</strain>
        <tissue evidence="2">Leaf</tissue>
    </source>
</reference>
<dbReference type="NCBIfam" id="TIGR00756">
    <property type="entry name" value="PPR"/>
    <property type="match status" value="5"/>
</dbReference>
<protein>
    <submittedName>
        <fullName evidence="2">Uncharacterized protein</fullName>
    </submittedName>
</protein>
<dbReference type="Pfam" id="PF13041">
    <property type="entry name" value="PPR_2"/>
    <property type="match status" value="2"/>
</dbReference>
<evidence type="ECO:0000313" key="3">
    <source>
        <dbReference type="Proteomes" id="UP000886885"/>
    </source>
</evidence>
<gene>
    <name evidence="2" type="ORF">POTOM_012430</name>
</gene>
<proteinExistence type="predicted"/>